<keyword evidence="2" id="KW-1185">Reference proteome</keyword>
<organism evidence="1 2">
    <name type="scientific">Acrodontium crateriforme</name>
    <dbReference type="NCBI Taxonomy" id="150365"/>
    <lineage>
        <taxon>Eukaryota</taxon>
        <taxon>Fungi</taxon>
        <taxon>Dikarya</taxon>
        <taxon>Ascomycota</taxon>
        <taxon>Pezizomycotina</taxon>
        <taxon>Dothideomycetes</taxon>
        <taxon>Dothideomycetidae</taxon>
        <taxon>Mycosphaerellales</taxon>
        <taxon>Teratosphaeriaceae</taxon>
        <taxon>Acrodontium</taxon>
    </lineage>
</organism>
<dbReference type="EMBL" id="CP138584">
    <property type="protein sequence ID" value="WPH01135.1"/>
    <property type="molecule type" value="Genomic_DNA"/>
</dbReference>
<proteinExistence type="predicted"/>
<gene>
    <name evidence="1" type="ORF">R9X50_00397000</name>
</gene>
<accession>A0AAQ3M4H1</accession>
<dbReference type="AlphaFoldDB" id="A0AAQ3M4H1"/>
<reference evidence="1 2" key="1">
    <citation type="submission" date="2023-11" db="EMBL/GenBank/DDBJ databases">
        <title>An acidophilic fungus is an integral part of prey digestion in a carnivorous sundew plant.</title>
        <authorList>
            <person name="Tsai I.J."/>
        </authorList>
    </citation>
    <scope>NUCLEOTIDE SEQUENCE [LARGE SCALE GENOMIC DNA]</scope>
    <source>
        <strain evidence="1">169a</strain>
    </source>
</reference>
<evidence type="ECO:0000313" key="2">
    <source>
        <dbReference type="Proteomes" id="UP001303373"/>
    </source>
</evidence>
<evidence type="ECO:0000313" key="1">
    <source>
        <dbReference type="EMBL" id="WPH01135.1"/>
    </source>
</evidence>
<dbReference type="Proteomes" id="UP001303373">
    <property type="component" value="Chromosome 5"/>
</dbReference>
<name>A0AAQ3M4H1_9PEZI</name>
<sequence length="231" mass="23023">MKINYAAAVAFVTTQTFAHSFSTSGSVSSMTTTYDDCPSASIETITTTNTVTVTHCPECEMDTSVTSTAGHTTVYTTTSLSLGLTSSAPANHTSTESCTSTLSPCHTIPDVTSSSSQTTGAVSSTVTTSAPTTLVCNGADCGSNNNTSSGSSSPPSLINSPPSIAVPYPTSATTCSGPGCGAATSSLPSAVVSGNTSHTPPFTAGASDVSRMGFTTSLMMVVVVAGFTFAI</sequence>
<protein>
    <submittedName>
        <fullName evidence="1">Uncharacterized protein</fullName>
    </submittedName>
</protein>